<dbReference type="PROSITE" id="PS51257">
    <property type="entry name" value="PROKAR_LIPOPROTEIN"/>
    <property type="match status" value="1"/>
</dbReference>
<gene>
    <name evidence="3" type="ORF">AB2L28_17525</name>
</gene>
<dbReference type="RefSeq" id="WP_370720276.1">
    <property type="nucleotide sequence ID" value="NZ_JBGGTQ010000009.1"/>
</dbReference>
<evidence type="ECO:0008006" key="5">
    <source>
        <dbReference type="Google" id="ProtNLM"/>
    </source>
</evidence>
<dbReference type="InterPro" id="IPR028994">
    <property type="entry name" value="Integrin_alpha_N"/>
</dbReference>
<protein>
    <recommendedName>
        <fullName evidence="5">VCBS repeat protein</fullName>
    </recommendedName>
</protein>
<name>A0ABV4I682_9ACTN</name>
<proteinExistence type="predicted"/>
<keyword evidence="2" id="KW-0732">Signal</keyword>
<accession>A0ABV4I682</accession>
<keyword evidence="4" id="KW-1185">Reference proteome</keyword>
<dbReference type="Proteomes" id="UP001566476">
    <property type="component" value="Unassembled WGS sequence"/>
</dbReference>
<feature type="compositionally biased region" description="Low complexity" evidence="1">
    <location>
        <begin position="42"/>
        <end position="70"/>
    </location>
</feature>
<evidence type="ECO:0000256" key="2">
    <source>
        <dbReference type="SAM" id="SignalP"/>
    </source>
</evidence>
<sequence>MNTRRTRALALTSLAALALTAGCSDTASDTASGTGGSPTTPPVTSSTSPTTSSAATTSTSTASATSSVDPGATGPTAGVPDGAGTATTVDLDGDGRPDTVWLNDTGDDRVLGVTTTSHGTVFTNFTSAAPQPASVSAAVLASGAPVVFLDTGRSVQLHVYRVEGPALSVVRGVEGDPYSFSLGFTPYGTGLTCRAQSDGLHLYGENAVADGGTFTLTRTEVHVSAEHSVAQNGDTTTVGTGLSADDPLVRAARGTTCGDGGVAHEPR</sequence>
<evidence type="ECO:0000313" key="4">
    <source>
        <dbReference type="Proteomes" id="UP001566476"/>
    </source>
</evidence>
<dbReference type="EMBL" id="JBGGTQ010000009">
    <property type="protein sequence ID" value="MEZ0494040.1"/>
    <property type="molecule type" value="Genomic_DNA"/>
</dbReference>
<comment type="caution">
    <text evidence="3">The sequence shown here is derived from an EMBL/GenBank/DDBJ whole genome shotgun (WGS) entry which is preliminary data.</text>
</comment>
<organism evidence="3 4">
    <name type="scientific">Kineococcus mangrovi</name>
    <dbReference type="NCBI Taxonomy" id="1660183"/>
    <lineage>
        <taxon>Bacteria</taxon>
        <taxon>Bacillati</taxon>
        <taxon>Actinomycetota</taxon>
        <taxon>Actinomycetes</taxon>
        <taxon>Kineosporiales</taxon>
        <taxon>Kineosporiaceae</taxon>
        <taxon>Kineococcus</taxon>
    </lineage>
</organism>
<feature type="signal peptide" evidence="2">
    <location>
        <begin position="1"/>
        <end position="27"/>
    </location>
</feature>
<evidence type="ECO:0000313" key="3">
    <source>
        <dbReference type="EMBL" id="MEZ0494040.1"/>
    </source>
</evidence>
<feature type="region of interest" description="Disordered" evidence="1">
    <location>
        <begin position="25"/>
        <end position="106"/>
    </location>
</feature>
<reference evidence="3 4" key="1">
    <citation type="submission" date="2024-07" db="EMBL/GenBank/DDBJ databases">
        <authorList>
            <person name="Thanompreechachai J."/>
            <person name="Duangmal K."/>
        </authorList>
    </citation>
    <scope>NUCLEOTIDE SEQUENCE [LARGE SCALE GENOMIC DNA]</scope>
    <source>
        <strain evidence="3 4">TBRC 1896</strain>
    </source>
</reference>
<evidence type="ECO:0000256" key="1">
    <source>
        <dbReference type="SAM" id="MobiDB-lite"/>
    </source>
</evidence>
<dbReference type="SUPFAM" id="SSF69318">
    <property type="entry name" value="Integrin alpha N-terminal domain"/>
    <property type="match status" value="1"/>
</dbReference>
<feature type="chain" id="PRO_5046318871" description="VCBS repeat protein" evidence="2">
    <location>
        <begin position="28"/>
        <end position="267"/>
    </location>
</feature>